<evidence type="ECO:0000259" key="1">
    <source>
        <dbReference type="Pfam" id="PF05585"/>
    </source>
</evidence>
<protein>
    <submittedName>
        <fullName evidence="2">DUF1758 domain containing protein</fullName>
    </submittedName>
</protein>
<keyword evidence="3" id="KW-1185">Reference proteome</keyword>
<reference evidence="2" key="2">
    <citation type="submission" date="2014-03" db="EMBL/GenBank/DDBJ databases">
        <title>The whipworm genome and dual-species transcriptomics of an intimate host-pathogen interaction.</title>
        <authorList>
            <person name="Foth B.J."/>
            <person name="Tsai I.J."/>
            <person name="Reid A.J."/>
            <person name="Bancroft A.J."/>
            <person name="Nichol S."/>
            <person name="Tracey A."/>
            <person name="Holroyd N."/>
            <person name="Cotton J.A."/>
            <person name="Stanley E.J."/>
            <person name="Zarowiecki M."/>
            <person name="Liu J.Z."/>
            <person name="Huckvale T."/>
            <person name="Cooper P.J."/>
            <person name="Grencis R.K."/>
            <person name="Berriman M."/>
        </authorList>
    </citation>
    <scope>NUCLEOTIDE SEQUENCE [LARGE SCALE GENOMIC DNA]</scope>
</reference>
<proteinExistence type="predicted"/>
<dbReference type="EMBL" id="HG808297">
    <property type="protein sequence ID" value="CDW61235.1"/>
    <property type="molecule type" value="Genomic_DNA"/>
</dbReference>
<dbReference type="PANTHER" id="PTHR47331:SF1">
    <property type="entry name" value="GAG-LIKE PROTEIN"/>
    <property type="match status" value="1"/>
</dbReference>
<name>A0A077ZQY3_TRITR</name>
<dbReference type="AlphaFoldDB" id="A0A077ZQY3"/>
<sequence length="201" mass="23045">MSGDRTVVMCLLDAGSQRSFITEELTDRTRLNGPLEYVEISTLDGQSKYCKRTRRVQFALSALDSGERRGAKQWRTVEALCLSKICSPIQANPLLQRRWKHLHGLKLVDRFPRECSKIEVLIGLDYYYDFVSQEVRHGHAGEPVALRTLFSWIVCGSMGEGNKVRNVRSLHAQVMEDPNEILRKLWDLEALGIRDAEEARR</sequence>
<organism evidence="2 3">
    <name type="scientific">Trichuris trichiura</name>
    <name type="common">Whipworm</name>
    <name type="synonym">Trichocephalus trichiurus</name>
    <dbReference type="NCBI Taxonomy" id="36087"/>
    <lineage>
        <taxon>Eukaryota</taxon>
        <taxon>Metazoa</taxon>
        <taxon>Ecdysozoa</taxon>
        <taxon>Nematoda</taxon>
        <taxon>Enoplea</taxon>
        <taxon>Dorylaimia</taxon>
        <taxon>Trichinellida</taxon>
        <taxon>Trichuridae</taxon>
        <taxon>Trichuris</taxon>
    </lineage>
</organism>
<dbReference type="PANTHER" id="PTHR47331">
    <property type="entry name" value="PHD-TYPE DOMAIN-CONTAINING PROTEIN"/>
    <property type="match status" value="1"/>
</dbReference>
<accession>A0A077ZQY3</accession>
<dbReference type="Proteomes" id="UP000030665">
    <property type="component" value="Unassembled WGS sequence"/>
</dbReference>
<feature type="non-terminal residue" evidence="2">
    <location>
        <position position="201"/>
    </location>
</feature>
<evidence type="ECO:0000313" key="3">
    <source>
        <dbReference type="Proteomes" id="UP000030665"/>
    </source>
</evidence>
<dbReference type="Pfam" id="PF05585">
    <property type="entry name" value="DUF1758"/>
    <property type="match status" value="1"/>
</dbReference>
<evidence type="ECO:0000313" key="2">
    <source>
        <dbReference type="EMBL" id="CDW61235.1"/>
    </source>
</evidence>
<reference evidence="2" key="1">
    <citation type="submission" date="2014-01" db="EMBL/GenBank/DDBJ databases">
        <authorList>
            <person name="Aslett M."/>
        </authorList>
    </citation>
    <scope>NUCLEOTIDE SEQUENCE</scope>
</reference>
<gene>
    <name evidence="2" type="ORF">TTRE_0000967901</name>
</gene>
<dbReference type="STRING" id="36087.A0A077ZQY3"/>
<dbReference type="InterPro" id="IPR008737">
    <property type="entry name" value="DUF1758"/>
</dbReference>
<feature type="domain" description="DUF1758" evidence="1">
    <location>
        <begin position="5"/>
        <end position="132"/>
    </location>
</feature>
<dbReference type="OrthoDB" id="5872686at2759"/>